<evidence type="ECO:0000313" key="3">
    <source>
        <dbReference type="Proteomes" id="UP000714420"/>
    </source>
</evidence>
<name>A0ABX2AKH1_9BACT</name>
<dbReference type="EMBL" id="JABKKF010000003">
    <property type="protein sequence ID" value="NPD91698.1"/>
    <property type="molecule type" value="Genomic_DNA"/>
</dbReference>
<proteinExistence type="predicted"/>
<dbReference type="Proteomes" id="UP000714420">
    <property type="component" value="Unassembled WGS sequence"/>
</dbReference>
<protein>
    <recommendedName>
        <fullName evidence="1">DUF6046 domain-containing protein</fullName>
    </recommendedName>
</protein>
<dbReference type="RefSeq" id="WP_172274782.1">
    <property type="nucleotide sequence ID" value="NZ_CASGMU010000005.1"/>
</dbReference>
<gene>
    <name evidence="2" type="ORF">HPS56_04910</name>
</gene>
<feature type="domain" description="DUF6046" evidence="1">
    <location>
        <begin position="92"/>
        <end position="210"/>
    </location>
</feature>
<dbReference type="InterPro" id="IPR046109">
    <property type="entry name" value="DUF6046"/>
</dbReference>
<evidence type="ECO:0000313" key="2">
    <source>
        <dbReference type="EMBL" id="NPD91698.1"/>
    </source>
</evidence>
<keyword evidence="3" id="KW-1185">Reference proteome</keyword>
<sequence>MKTTRFILKNIALRAMGQTKVPPYWLFRENNFYGVNTGYLGGKTIPDGSDFNVEDMSDAELEEVVRTNALGVPMTMPLRFQLEKSGAREWLFPLEPMISLNGQNIIVRRHVSKGAIKGSIKERWTQDDYTVRIEGILMSREGKYPEEDVATLKNFCEAGHVKALCPLLEIFGISRLAIESWDIPFTTGLTNQNYTITAYSDDIYKLLLSRDDLNA</sequence>
<organism evidence="2 3">
    <name type="scientific">Xylanibacter muris</name>
    <dbReference type="NCBI Taxonomy" id="2736290"/>
    <lineage>
        <taxon>Bacteria</taxon>
        <taxon>Pseudomonadati</taxon>
        <taxon>Bacteroidota</taxon>
        <taxon>Bacteroidia</taxon>
        <taxon>Bacteroidales</taxon>
        <taxon>Prevotellaceae</taxon>
        <taxon>Xylanibacter</taxon>
    </lineage>
</organism>
<evidence type="ECO:0000259" key="1">
    <source>
        <dbReference type="Pfam" id="PF19512"/>
    </source>
</evidence>
<dbReference type="Pfam" id="PF19512">
    <property type="entry name" value="DUF6046"/>
    <property type="match status" value="1"/>
</dbReference>
<comment type="caution">
    <text evidence="2">The sequence shown here is derived from an EMBL/GenBank/DDBJ whole genome shotgun (WGS) entry which is preliminary data.</text>
</comment>
<accession>A0ABX2AKH1</accession>
<reference evidence="2 3" key="1">
    <citation type="submission" date="2020-05" db="EMBL/GenBank/DDBJ databases">
        <title>Distinct polysaccharide utilization as determinants for interspecies competition between intestinal Prevotella spp.</title>
        <authorList>
            <person name="Galvez E.J.C."/>
            <person name="Iljazovic A."/>
            <person name="Strowig T."/>
        </authorList>
    </citation>
    <scope>NUCLEOTIDE SEQUENCE [LARGE SCALE GENOMIC DNA]</scope>
    <source>
        <strain evidence="2 3">PMUR</strain>
    </source>
</reference>